<accession>A0A812K3B1</accession>
<dbReference type="InterPro" id="IPR011701">
    <property type="entry name" value="MFS"/>
</dbReference>
<feature type="domain" description="Major facilitator superfamily (MFS) profile" evidence="3">
    <location>
        <begin position="1"/>
        <end position="156"/>
    </location>
</feature>
<keyword evidence="2" id="KW-0472">Membrane</keyword>
<dbReference type="Gene3D" id="1.20.1250.20">
    <property type="entry name" value="MFS general substrate transporter like domains"/>
    <property type="match status" value="1"/>
</dbReference>
<dbReference type="EMBL" id="CAJNIZ010003336">
    <property type="protein sequence ID" value="CAE7221451.1"/>
    <property type="molecule type" value="Genomic_DNA"/>
</dbReference>
<gene>
    <name evidence="4" type="primary">tubd1</name>
    <name evidence="4" type="ORF">SPIL2461_LOCUS2939</name>
</gene>
<dbReference type="GO" id="GO:0016020">
    <property type="term" value="C:membrane"/>
    <property type="evidence" value="ECO:0007669"/>
    <property type="project" value="UniProtKB-SubCell"/>
</dbReference>
<dbReference type="InterPro" id="IPR036259">
    <property type="entry name" value="MFS_trans_sf"/>
</dbReference>
<keyword evidence="2" id="KW-1133">Transmembrane helix</keyword>
<dbReference type="GO" id="GO:0022857">
    <property type="term" value="F:transmembrane transporter activity"/>
    <property type="evidence" value="ECO:0007669"/>
    <property type="project" value="InterPro"/>
</dbReference>
<dbReference type="PROSITE" id="PS50850">
    <property type="entry name" value="MFS"/>
    <property type="match status" value="1"/>
</dbReference>
<feature type="transmembrane region" description="Helical" evidence="2">
    <location>
        <begin position="49"/>
        <end position="67"/>
    </location>
</feature>
<dbReference type="Pfam" id="PF07690">
    <property type="entry name" value="MFS_1"/>
    <property type="match status" value="1"/>
</dbReference>
<evidence type="ECO:0000313" key="5">
    <source>
        <dbReference type="Proteomes" id="UP000649617"/>
    </source>
</evidence>
<comment type="caution">
    <text evidence="4">The sequence shown here is derived from an EMBL/GenBank/DDBJ whole genome shotgun (WGS) entry which is preliminary data.</text>
</comment>
<feature type="transmembrane region" description="Helical" evidence="2">
    <location>
        <begin position="79"/>
        <end position="103"/>
    </location>
</feature>
<evidence type="ECO:0000256" key="1">
    <source>
        <dbReference type="ARBA" id="ARBA00004141"/>
    </source>
</evidence>
<evidence type="ECO:0000259" key="3">
    <source>
        <dbReference type="PROSITE" id="PS50850"/>
    </source>
</evidence>
<dbReference type="AlphaFoldDB" id="A0A812K3B1"/>
<reference evidence="4" key="1">
    <citation type="submission" date="2021-02" db="EMBL/GenBank/DDBJ databases">
        <authorList>
            <person name="Dougan E. K."/>
            <person name="Rhodes N."/>
            <person name="Thang M."/>
            <person name="Chan C."/>
        </authorList>
    </citation>
    <scope>NUCLEOTIDE SEQUENCE</scope>
</reference>
<proteinExistence type="predicted"/>
<dbReference type="Proteomes" id="UP000649617">
    <property type="component" value="Unassembled WGS sequence"/>
</dbReference>
<organism evidence="4 5">
    <name type="scientific">Symbiodinium pilosum</name>
    <name type="common">Dinoflagellate</name>
    <dbReference type="NCBI Taxonomy" id="2952"/>
    <lineage>
        <taxon>Eukaryota</taxon>
        <taxon>Sar</taxon>
        <taxon>Alveolata</taxon>
        <taxon>Dinophyceae</taxon>
        <taxon>Suessiales</taxon>
        <taxon>Symbiodiniaceae</taxon>
        <taxon>Symbiodinium</taxon>
    </lineage>
</organism>
<name>A0A812K3B1_SYMPI</name>
<dbReference type="SUPFAM" id="SSF103473">
    <property type="entry name" value="MFS general substrate transporter"/>
    <property type="match status" value="1"/>
</dbReference>
<evidence type="ECO:0000256" key="2">
    <source>
        <dbReference type="SAM" id="Phobius"/>
    </source>
</evidence>
<keyword evidence="5" id="KW-1185">Reference proteome</keyword>
<sequence length="156" mass="15760">MVFACFGNHLVVCGAAKVVLSAAVASAYATFPLRSNALGFSGAERAEVLSAYPLLYLAMLFPAGVVCDRAEQARRALGVGLLGLAISISAFGYSTALATLSLMRGAQGLASCAADVSSAALVASVAGSRLAYMEGVLESCEALGWILGPPIGQEGL</sequence>
<protein>
    <submittedName>
        <fullName evidence="4">Tubd1 protein</fullName>
    </submittedName>
</protein>
<keyword evidence="2" id="KW-0812">Transmembrane</keyword>
<evidence type="ECO:0000313" key="4">
    <source>
        <dbReference type="EMBL" id="CAE7221451.1"/>
    </source>
</evidence>
<dbReference type="InterPro" id="IPR020846">
    <property type="entry name" value="MFS_dom"/>
</dbReference>
<comment type="subcellular location">
    <subcellularLocation>
        <location evidence="1">Membrane</location>
        <topology evidence="1">Multi-pass membrane protein</topology>
    </subcellularLocation>
</comment>